<evidence type="ECO:0000313" key="2">
    <source>
        <dbReference type="EMBL" id="QBI18231.1"/>
    </source>
</evidence>
<dbReference type="Proteomes" id="UP000291469">
    <property type="component" value="Chromosome"/>
</dbReference>
<evidence type="ECO:0000313" key="3">
    <source>
        <dbReference type="Proteomes" id="UP000291469"/>
    </source>
</evidence>
<sequence length="141" mass="14576">MDRMKLLGGVVGGLTGGVVFGVILQARGTIATVGNLVGNEGVGVGWLTLLIVTGVLGLVYAVTFGRLEHSWGRGALLGLAHGVIWWILGVLLIQPAITGGEFFVFGEAAWFNLLGYLIYGAITGLVTNAATQWAAEPVPSG</sequence>
<keyword evidence="3" id="KW-1185">Reference proteome</keyword>
<gene>
    <name evidence="2" type="ORF">ER308_00680</name>
</gene>
<dbReference type="KEGG" id="erz:ER308_00680"/>
<feature type="transmembrane region" description="Helical" evidence="1">
    <location>
        <begin position="45"/>
        <end position="63"/>
    </location>
</feature>
<proteinExistence type="predicted"/>
<feature type="transmembrane region" description="Helical" evidence="1">
    <location>
        <begin position="109"/>
        <end position="130"/>
    </location>
</feature>
<dbReference type="OrthoDB" id="5644717at2"/>
<accession>A0A411YAK3</accession>
<protein>
    <recommendedName>
        <fullName evidence="4">DUF1440 domain-containing protein</fullName>
    </recommendedName>
</protein>
<evidence type="ECO:0000256" key="1">
    <source>
        <dbReference type="SAM" id="Phobius"/>
    </source>
</evidence>
<keyword evidence="1" id="KW-0812">Transmembrane</keyword>
<name>A0A411YAK3_9ACTN</name>
<keyword evidence="1" id="KW-1133">Transmembrane helix</keyword>
<evidence type="ECO:0008006" key="4">
    <source>
        <dbReference type="Google" id="ProtNLM"/>
    </source>
</evidence>
<dbReference type="AlphaFoldDB" id="A0A411YAK3"/>
<organism evidence="2 3">
    <name type="scientific">Egibacter rhizosphaerae</name>
    <dbReference type="NCBI Taxonomy" id="1670831"/>
    <lineage>
        <taxon>Bacteria</taxon>
        <taxon>Bacillati</taxon>
        <taxon>Actinomycetota</taxon>
        <taxon>Nitriliruptoria</taxon>
        <taxon>Egibacterales</taxon>
        <taxon>Egibacteraceae</taxon>
        <taxon>Egibacter</taxon>
    </lineage>
</organism>
<reference evidence="2 3" key="1">
    <citation type="submission" date="2019-01" db="EMBL/GenBank/DDBJ databases">
        <title>Egibacter rhizosphaerae EGI 80759T.</title>
        <authorList>
            <person name="Chen D.-D."/>
            <person name="Tian Y."/>
            <person name="Jiao J.-Y."/>
            <person name="Zhang X.-T."/>
            <person name="Zhang Y.-G."/>
            <person name="Zhang Y."/>
            <person name="Xiao M."/>
            <person name="Shu W.-S."/>
            <person name="Li W.-J."/>
        </authorList>
    </citation>
    <scope>NUCLEOTIDE SEQUENCE [LARGE SCALE GENOMIC DNA]</scope>
    <source>
        <strain evidence="2 3">EGI 80759</strain>
    </source>
</reference>
<keyword evidence="1" id="KW-0472">Membrane</keyword>
<dbReference type="RefSeq" id="WP_131153229.1">
    <property type="nucleotide sequence ID" value="NZ_CP036402.1"/>
</dbReference>
<dbReference type="EMBL" id="CP036402">
    <property type="protein sequence ID" value="QBI18231.1"/>
    <property type="molecule type" value="Genomic_DNA"/>
</dbReference>
<feature type="transmembrane region" description="Helical" evidence="1">
    <location>
        <begin position="75"/>
        <end position="97"/>
    </location>
</feature>